<dbReference type="AlphaFoldDB" id="A0A9P5P4K5"/>
<dbReference type="GO" id="GO:0006269">
    <property type="term" value="P:DNA replication, synthesis of primer"/>
    <property type="evidence" value="ECO:0007669"/>
    <property type="project" value="UniProtKB-KW"/>
</dbReference>
<dbReference type="GO" id="GO:0003677">
    <property type="term" value="F:DNA binding"/>
    <property type="evidence" value="ECO:0007669"/>
    <property type="project" value="UniProtKB-UniRule"/>
</dbReference>
<dbReference type="EMBL" id="JADNYJ010000001">
    <property type="protein sequence ID" value="KAF8914239.1"/>
    <property type="molecule type" value="Genomic_DNA"/>
</dbReference>
<keyword evidence="8 9" id="KW-0238">DNA-binding</keyword>
<keyword evidence="4 9" id="KW-0235">DNA replication</keyword>
<keyword evidence="5 9" id="KW-0479">Metal-binding</keyword>
<feature type="binding site" evidence="10">
    <location>
        <position position="377"/>
    </location>
    <ligand>
        <name>[4Fe-4S] cluster</name>
        <dbReference type="ChEBI" id="CHEBI:49883"/>
    </ligand>
</feature>
<reference evidence="12" key="1">
    <citation type="submission" date="2020-11" db="EMBL/GenBank/DDBJ databases">
        <authorList>
            <consortium name="DOE Joint Genome Institute"/>
            <person name="Ahrendt S."/>
            <person name="Riley R."/>
            <person name="Andreopoulos W."/>
            <person name="LaButti K."/>
            <person name="Pangilinan J."/>
            <person name="Ruiz-duenas F.J."/>
            <person name="Barrasa J.M."/>
            <person name="Sanchez-Garcia M."/>
            <person name="Camarero S."/>
            <person name="Miyauchi S."/>
            <person name="Serrano A."/>
            <person name="Linde D."/>
            <person name="Babiker R."/>
            <person name="Drula E."/>
            <person name="Ayuso-Fernandez I."/>
            <person name="Pacheco R."/>
            <person name="Padilla G."/>
            <person name="Ferreira P."/>
            <person name="Barriuso J."/>
            <person name="Kellner H."/>
            <person name="Castanera R."/>
            <person name="Alfaro M."/>
            <person name="Ramirez L."/>
            <person name="Pisabarro A.G."/>
            <person name="Kuo A."/>
            <person name="Tritt A."/>
            <person name="Lipzen A."/>
            <person name="He G."/>
            <person name="Yan M."/>
            <person name="Ng V."/>
            <person name="Cullen D."/>
            <person name="Martin F."/>
            <person name="Rosso M.-N."/>
            <person name="Henrissat B."/>
            <person name="Hibbett D."/>
            <person name="Martinez A.T."/>
            <person name="Grigoriev I.V."/>
        </authorList>
    </citation>
    <scope>NUCLEOTIDE SEQUENCE</scope>
    <source>
        <strain evidence="12">AH 44721</strain>
    </source>
</reference>
<comment type="similarity">
    <text evidence="1 9">Belongs to the eukaryotic-type primase large subunit family.</text>
</comment>
<dbReference type="Pfam" id="PF04104">
    <property type="entry name" value="DNA_primase_lrg"/>
    <property type="match status" value="1"/>
</dbReference>
<dbReference type="GO" id="GO:0005658">
    <property type="term" value="C:alpha DNA polymerase:primase complex"/>
    <property type="evidence" value="ECO:0007669"/>
    <property type="project" value="UniProtKB-ARBA"/>
</dbReference>
<dbReference type="OrthoDB" id="421393at2759"/>
<accession>A0A9P5P4K5</accession>
<dbReference type="InterPro" id="IPR058560">
    <property type="entry name" value="DNA_primase_C"/>
</dbReference>
<dbReference type="Pfam" id="PF26466">
    <property type="entry name" value="DNA_primase_lrg_N"/>
    <property type="match status" value="1"/>
</dbReference>
<evidence type="ECO:0000256" key="8">
    <source>
        <dbReference type="ARBA" id="ARBA00023125"/>
    </source>
</evidence>
<evidence type="ECO:0000256" key="7">
    <source>
        <dbReference type="ARBA" id="ARBA00023014"/>
    </source>
</evidence>
<dbReference type="PIRSF" id="PIRSF009449">
    <property type="entry name" value="DNA_primase_large_subunit"/>
    <property type="match status" value="1"/>
</dbReference>
<keyword evidence="13" id="KW-1185">Reference proteome</keyword>
<evidence type="ECO:0000256" key="10">
    <source>
        <dbReference type="PIRSR" id="PIRSR009449-1"/>
    </source>
</evidence>
<comment type="function">
    <text evidence="9">DNA primase is the polymerase that synthesizes small RNA primers for the Okazaki fragments made during discontinuous DNA replication.</text>
</comment>
<keyword evidence="6 9" id="KW-0408">Iron</keyword>
<gene>
    <name evidence="12" type="ORF">CPB84DRAFT_1811613</name>
</gene>
<feature type="domain" description="DNA primase large subunit C-terminal" evidence="11">
    <location>
        <begin position="278"/>
        <end position="452"/>
    </location>
</feature>
<evidence type="ECO:0000259" key="11">
    <source>
        <dbReference type="Pfam" id="PF04104"/>
    </source>
</evidence>
<evidence type="ECO:0000313" key="13">
    <source>
        <dbReference type="Proteomes" id="UP000724874"/>
    </source>
</evidence>
<dbReference type="InterPro" id="IPR016558">
    <property type="entry name" value="DNA_primase_lsu_euk"/>
</dbReference>
<dbReference type="GO" id="GO:0046872">
    <property type="term" value="F:metal ion binding"/>
    <property type="evidence" value="ECO:0007669"/>
    <property type="project" value="UniProtKB-UniRule"/>
</dbReference>
<comment type="caution">
    <text evidence="12">The sequence shown here is derived from an EMBL/GenBank/DDBJ whole genome shotgun (WGS) entry which is preliminary data.</text>
</comment>
<dbReference type="GO" id="GO:0006270">
    <property type="term" value="P:DNA replication initiation"/>
    <property type="evidence" value="ECO:0007669"/>
    <property type="project" value="TreeGrafter"/>
</dbReference>
<keyword evidence="2 9" id="KW-0004">4Fe-4S</keyword>
<evidence type="ECO:0000256" key="4">
    <source>
        <dbReference type="ARBA" id="ARBA00022705"/>
    </source>
</evidence>
<dbReference type="PANTHER" id="PTHR10537:SF3">
    <property type="entry name" value="DNA PRIMASE LARGE SUBUNIT"/>
    <property type="match status" value="1"/>
</dbReference>
<evidence type="ECO:0000256" key="5">
    <source>
        <dbReference type="ARBA" id="ARBA00022723"/>
    </source>
</evidence>
<evidence type="ECO:0000256" key="2">
    <source>
        <dbReference type="ARBA" id="ARBA00022485"/>
    </source>
</evidence>
<evidence type="ECO:0000256" key="1">
    <source>
        <dbReference type="ARBA" id="ARBA00010564"/>
    </source>
</evidence>
<dbReference type="Proteomes" id="UP000724874">
    <property type="component" value="Unassembled WGS sequence"/>
</dbReference>
<dbReference type="CDD" id="cd07322">
    <property type="entry name" value="PriL_PriS_Eukaryotic"/>
    <property type="match status" value="1"/>
</dbReference>
<evidence type="ECO:0000256" key="9">
    <source>
        <dbReference type="PIRNR" id="PIRNR009449"/>
    </source>
</evidence>
<evidence type="ECO:0000256" key="6">
    <source>
        <dbReference type="ARBA" id="ARBA00023004"/>
    </source>
</evidence>
<dbReference type="Gene3D" id="1.20.930.80">
    <property type="match status" value="1"/>
</dbReference>
<keyword evidence="7 9" id="KW-0411">Iron-sulfur</keyword>
<proteinExistence type="inferred from homology"/>
<evidence type="ECO:0000313" key="12">
    <source>
        <dbReference type="EMBL" id="KAF8914239.1"/>
    </source>
</evidence>
<feature type="binding site" evidence="10">
    <location>
        <position position="286"/>
    </location>
    <ligand>
        <name>[4Fe-4S] cluster</name>
        <dbReference type="ChEBI" id="CHEBI:49883"/>
    </ligand>
</feature>
<dbReference type="InterPro" id="IPR007238">
    <property type="entry name" value="DNA_primase_lsu_euk/arc"/>
</dbReference>
<protein>
    <recommendedName>
        <fullName evidence="9">DNA primase large subunit</fullName>
    </recommendedName>
</protein>
<keyword evidence="3 9" id="KW-0639">Primosome</keyword>
<sequence>MFKGTVAPSGQVKNHTSFSSPLNFYDNPPTFDVSIEEFETSALDRLRVLAEIESSAARNRSWEELKNVTNMQCKKYLPLSSSNKEDTSGDTELRRRDNLSHFVLRLAFCRSEDLRRRFVKAETTLFRVRYDNLIGREREAFLNSHDFDWIPVEEEEIKKFSEQLEAAYASTSDGKRKYVKWTRVPDLVERRKVFLNGGWAYVPGHDISSIIFQEFEDHLEKALEMTARFLPRLDEDTRLVPILSNLSQGFLAGISSEWANASGPTSGNEIKAEMVNDLAKKHFPLCMRALHENLQKDNHLKHFGRLQYGLFLKVLGLSIEEAVAFWRKSFSRITDDKFNKEYKYNIRHSYGLEGKRANYPAKSCIQLLAPGSSDCGCPYRNYSPENLQTALLSSYSPLGLRAADLPEIMATVKAGHYHVACTRVFEITHASSRVAKGQGIGDGESVTHPNQYAARSIELEKLKDGMVAD</sequence>
<feature type="binding site" evidence="10">
    <location>
        <position position="421"/>
    </location>
    <ligand>
        <name>[4Fe-4S] cluster</name>
        <dbReference type="ChEBI" id="CHEBI:49883"/>
    </ligand>
</feature>
<dbReference type="PANTHER" id="PTHR10537">
    <property type="entry name" value="DNA PRIMASE LARGE SUBUNIT"/>
    <property type="match status" value="1"/>
</dbReference>
<feature type="binding site" evidence="10">
    <location>
        <position position="364"/>
    </location>
    <ligand>
        <name>[4Fe-4S] cluster</name>
        <dbReference type="ChEBI" id="CHEBI:49883"/>
    </ligand>
</feature>
<name>A0A9P5P4K5_GYMJU</name>
<evidence type="ECO:0000256" key="3">
    <source>
        <dbReference type="ARBA" id="ARBA00022515"/>
    </source>
</evidence>
<comment type="cofactor">
    <cofactor evidence="9">
        <name>[4Fe-4S] cluster</name>
        <dbReference type="ChEBI" id="CHEBI:49883"/>
    </cofactor>
    <text evidence="9">Binds 1 [4Fe-4S] cluster.</text>
</comment>
<dbReference type="GO" id="GO:0051539">
    <property type="term" value="F:4 iron, 4 sulfur cluster binding"/>
    <property type="evidence" value="ECO:0007669"/>
    <property type="project" value="UniProtKB-UniRule"/>
</dbReference>
<organism evidence="12 13">
    <name type="scientific">Gymnopilus junonius</name>
    <name type="common">Spectacular rustgill mushroom</name>
    <name type="synonym">Gymnopilus spectabilis subsp. junonius</name>
    <dbReference type="NCBI Taxonomy" id="109634"/>
    <lineage>
        <taxon>Eukaryota</taxon>
        <taxon>Fungi</taxon>
        <taxon>Dikarya</taxon>
        <taxon>Basidiomycota</taxon>
        <taxon>Agaricomycotina</taxon>
        <taxon>Agaricomycetes</taxon>
        <taxon>Agaricomycetidae</taxon>
        <taxon>Agaricales</taxon>
        <taxon>Agaricineae</taxon>
        <taxon>Hymenogastraceae</taxon>
        <taxon>Gymnopilus</taxon>
    </lineage>
</organism>